<evidence type="ECO:0000259" key="7">
    <source>
        <dbReference type="PROSITE" id="PS51109"/>
    </source>
</evidence>
<sequence length="436" mass="45929" precursor="true">MAKKAPWIISAATVCVLAAGGGGTAFAMSNAVAVDVYGTQTNVRTFSPTVAEVLAAQGITVKDTDLVTPSLDTQITDGTEISIEQRRPVTITVDGKATEVLTTGTTVSDALSGLEFTAEGAQITPAPETELADDANEVTVLTRKNVTFVGQYGEVTFGVNSLTVGDAMDEVLTDIEPTDTTDVPRETVLEDGMTVHLQRVREKQRTLTEEIPFEKKTEEDSSLEEGTTKVKTEGKKGTKEKVVKDTVVDGKVTGTETVSEKVTVEPVAEVTVTGTKKVEKKKEEKAEETESPSSTSDSSSSRSSSDDSKKSSERSSSSSSRSSERSSEKEESSGTPSGNVNTCGASHYGDGDGTHGGPTASGETFDRNAMTAAHKTLPLGTKIRVTNPSNGKSVTVRINDRGPYVGGRCLDLSSGAFSQIADLGQGHLTVQWQKVS</sequence>
<organism evidence="8 9">
    <name type="scientific">Brachybacterium hainanense</name>
    <dbReference type="NCBI Taxonomy" id="1541174"/>
    <lineage>
        <taxon>Bacteria</taxon>
        <taxon>Bacillati</taxon>
        <taxon>Actinomycetota</taxon>
        <taxon>Actinomycetes</taxon>
        <taxon>Micrococcales</taxon>
        <taxon>Dermabacteraceae</taxon>
        <taxon>Brachybacterium</taxon>
    </lineage>
</organism>
<dbReference type="InterPro" id="IPR036908">
    <property type="entry name" value="RlpA-like_sf"/>
</dbReference>
<evidence type="ECO:0000313" key="8">
    <source>
        <dbReference type="EMBL" id="MFC0673113.1"/>
    </source>
</evidence>
<feature type="compositionally biased region" description="Basic and acidic residues" evidence="6">
    <location>
        <begin position="208"/>
        <end position="219"/>
    </location>
</feature>
<dbReference type="InterPro" id="IPR009009">
    <property type="entry name" value="RlpA-like_DPBB"/>
</dbReference>
<keyword evidence="3 4" id="KW-0961">Cell wall biogenesis/degradation</keyword>
<feature type="region of interest" description="Disordered" evidence="6">
    <location>
        <begin position="208"/>
        <end position="240"/>
    </location>
</feature>
<feature type="compositionally biased region" description="Polar residues" evidence="6">
    <location>
        <begin position="334"/>
        <end position="344"/>
    </location>
</feature>
<evidence type="ECO:0000256" key="6">
    <source>
        <dbReference type="SAM" id="MobiDB-lite"/>
    </source>
</evidence>
<evidence type="ECO:0000256" key="1">
    <source>
        <dbReference type="ARBA" id="ARBA00022729"/>
    </source>
</evidence>
<dbReference type="PANTHER" id="PTHR34183:SF8">
    <property type="entry name" value="ENDOLYTIC PEPTIDOGLYCAN TRANSGLYCOSYLASE RLPA-RELATED"/>
    <property type="match status" value="1"/>
</dbReference>
<dbReference type="Pfam" id="PF07501">
    <property type="entry name" value="G5"/>
    <property type="match status" value="1"/>
</dbReference>
<dbReference type="NCBIfam" id="TIGR00413">
    <property type="entry name" value="rlpA"/>
    <property type="match status" value="1"/>
</dbReference>
<dbReference type="InterPro" id="IPR012997">
    <property type="entry name" value="RplA"/>
</dbReference>
<dbReference type="SUPFAM" id="SSF50685">
    <property type="entry name" value="Barwin-like endoglucanases"/>
    <property type="match status" value="1"/>
</dbReference>
<feature type="chain" id="PRO_5044932973" description="Probable endolytic peptidoglycan transglycosylase RlpA" evidence="4">
    <location>
        <begin position="28"/>
        <end position="436"/>
    </location>
</feature>
<feature type="region of interest" description="Disordered" evidence="6">
    <location>
        <begin position="271"/>
        <end position="364"/>
    </location>
</feature>
<feature type="compositionally biased region" description="Basic and acidic residues" evidence="6">
    <location>
        <begin position="304"/>
        <end position="313"/>
    </location>
</feature>
<reference evidence="8 9" key="1">
    <citation type="submission" date="2024-09" db="EMBL/GenBank/DDBJ databases">
        <authorList>
            <person name="Sun Q."/>
            <person name="Mori K."/>
        </authorList>
    </citation>
    <scope>NUCLEOTIDE SEQUENCE [LARGE SCALE GENOMIC DNA]</scope>
    <source>
        <strain evidence="8 9">CICC 10874</strain>
    </source>
</reference>
<feature type="signal peptide" evidence="4">
    <location>
        <begin position="1"/>
        <end position="27"/>
    </location>
</feature>
<name>A0ABV6R830_9MICO</name>
<comment type="caution">
    <text evidence="8">The sequence shown here is derived from an EMBL/GenBank/DDBJ whole genome shotgun (WGS) entry which is preliminary data.</text>
</comment>
<evidence type="ECO:0000256" key="2">
    <source>
        <dbReference type="ARBA" id="ARBA00023239"/>
    </source>
</evidence>
<dbReference type="InterPro" id="IPR011098">
    <property type="entry name" value="G5_dom"/>
</dbReference>
<keyword evidence="9" id="KW-1185">Reference proteome</keyword>
<dbReference type="SMART" id="SM01208">
    <property type="entry name" value="G5"/>
    <property type="match status" value="1"/>
</dbReference>
<dbReference type="Pfam" id="PF03330">
    <property type="entry name" value="DPBB_1"/>
    <property type="match status" value="1"/>
</dbReference>
<comment type="function">
    <text evidence="4">Lytic transglycosylase with a strong preference for naked glycan strands that lack stem peptides.</text>
</comment>
<dbReference type="CDD" id="cd22268">
    <property type="entry name" value="DPBB_RlpA-like"/>
    <property type="match status" value="1"/>
</dbReference>
<dbReference type="InterPro" id="IPR034718">
    <property type="entry name" value="RlpA"/>
</dbReference>
<dbReference type="EMBL" id="JBHLSV010000003">
    <property type="protein sequence ID" value="MFC0673113.1"/>
    <property type="molecule type" value="Genomic_DNA"/>
</dbReference>
<dbReference type="HAMAP" id="MF_02071">
    <property type="entry name" value="RlpA"/>
    <property type="match status" value="1"/>
</dbReference>
<dbReference type="Gene3D" id="2.40.40.10">
    <property type="entry name" value="RlpA-like domain"/>
    <property type="match status" value="1"/>
</dbReference>
<dbReference type="PANTHER" id="PTHR34183">
    <property type="entry name" value="ENDOLYTIC PEPTIDOGLYCAN TRANSGLYCOSYLASE RLPA"/>
    <property type="match status" value="1"/>
</dbReference>
<protein>
    <recommendedName>
        <fullName evidence="4">Probable endolytic peptidoglycan transglycosylase RlpA</fullName>
        <ecNumber evidence="4">4.2.2.-</ecNumber>
    </recommendedName>
</protein>
<dbReference type="Proteomes" id="UP001589793">
    <property type="component" value="Unassembled WGS sequence"/>
</dbReference>
<feature type="compositionally biased region" description="Low complexity" evidence="6">
    <location>
        <begin position="291"/>
        <end position="303"/>
    </location>
</feature>
<dbReference type="RefSeq" id="WP_376978408.1">
    <property type="nucleotide sequence ID" value="NZ_JBHLSV010000003.1"/>
</dbReference>
<keyword evidence="2 4" id="KW-0456">Lyase</keyword>
<evidence type="ECO:0000256" key="4">
    <source>
        <dbReference type="HAMAP-Rule" id="MF_02071"/>
    </source>
</evidence>
<feature type="compositionally biased region" description="Basic and acidic residues" evidence="6">
    <location>
        <begin position="226"/>
        <end position="240"/>
    </location>
</feature>
<evidence type="ECO:0000256" key="3">
    <source>
        <dbReference type="ARBA" id="ARBA00023316"/>
    </source>
</evidence>
<keyword evidence="1 4" id="KW-0732">Signal</keyword>
<proteinExistence type="inferred from homology"/>
<dbReference type="Gene3D" id="2.20.230.10">
    <property type="entry name" value="Resuscitation-promoting factor rpfb"/>
    <property type="match status" value="1"/>
</dbReference>
<dbReference type="EC" id="4.2.2.-" evidence="4"/>
<gene>
    <name evidence="4" type="primary">rlpA</name>
    <name evidence="8" type="ORF">ACFFF6_03980</name>
</gene>
<dbReference type="Pfam" id="PF03990">
    <property type="entry name" value="DUF348"/>
    <property type="match status" value="2"/>
</dbReference>
<feature type="compositionally biased region" description="Basic and acidic residues" evidence="6">
    <location>
        <begin position="322"/>
        <end position="332"/>
    </location>
</feature>
<dbReference type="PROSITE" id="PS51109">
    <property type="entry name" value="G5"/>
    <property type="match status" value="1"/>
</dbReference>
<comment type="similarity">
    <text evidence="4 5">Belongs to the RlpA family.</text>
</comment>
<feature type="compositionally biased region" description="Basic and acidic residues" evidence="6">
    <location>
        <begin position="276"/>
        <end position="285"/>
    </location>
</feature>
<feature type="domain" description="G5" evidence="7">
    <location>
        <begin position="197"/>
        <end position="277"/>
    </location>
</feature>
<evidence type="ECO:0000313" key="9">
    <source>
        <dbReference type="Proteomes" id="UP001589793"/>
    </source>
</evidence>
<evidence type="ECO:0000256" key="5">
    <source>
        <dbReference type="RuleBase" id="RU003495"/>
    </source>
</evidence>
<dbReference type="InterPro" id="IPR007137">
    <property type="entry name" value="DUF348"/>
</dbReference>
<accession>A0ABV6R830</accession>